<accession>A0A1S3K1L9</accession>
<dbReference type="RefSeq" id="XP_013416166.1">
    <property type="nucleotide sequence ID" value="XM_013560712.1"/>
</dbReference>
<dbReference type="SUPFAM" id="SSF53098">
    <property type="entry name" value="Ribonuclease H-like"/>
    <property type="match status" value="1"/>
</dbReference>
<organism evidence="2 3">
    <name type="scientific">Lingula anatina</name>
    <name type="common">Brachiopod</name>
    <name type="synonym">Lingula unguis</name>
    <dbReference type="NCBI Taxonomy" id="7574"/>
    <lineage>
        <taxon>Eukaryota</taxon>
        <taxon>Metazoa</taxon>
        <taxon>Spiralia</taxon>
        <taxon>Lophotrochozoa</taxon>
        <taxon>Brachiopoda</taxon>
        <taxon>Linguliformea</taxon>
        <taxon>Lingulata</taxon>
        <taxon>Lingulida</taxon>
        <taxon>Linguloidea</taxon>
        <taxon>Lingulidae</taxon>
        <taxon>Lingula</taxon>
    </lineage>
</organism>
<name>A0A1S3K1L9_LINAN</name>
<proteinExistence type="predicted"/>
<dbReference type="AlphaFoldDB" id="A0A1S3K1L9"/>
<feature type="region of interest" description="Disordered" evidence="1">
    <location>
        <begin position="466"/>
        <end position="516"/>
    </location>
</feature>
<protein>
    <submittedName>
        <fullName evidence="3">E3 SUMO-protein ligase KIAA1586-like</fullName>
    </submittedName>
</protein>
<dbReference type="InterPro" id="IPR012337">
    <property type="entry name" value="RNaseH-like_sf"/>
</dbReference>
<gene>
    <name evidence="3" type="primary">LOC106177815</name>
</gene>
<dbReference type="KEGG" id="lak:106177815"/>
<dbReference type="Proteomes" id="UP000085678">
    <property type="component" value="Unplaced"/>
</dbReference>
<reference evidence="3" key="1">
    <citation type="submission" date="2025-08" db="UniProtKB">
        <authorList>
            <consortium name="RefSeq"/>
        </authorList>
    </citation>
    <scope>IDENTIFICATION</scope>
    <source>
        <tissue evidence="3">Gonads</tissue>
    </source>
</reference>
<dbReference type="PANTHER" id="PTHR46880:SF9">
    <property type="entry name" value="ZINC FINGER PROTEIN 862"/>
    <property type="match status" value="1"/>
</dbReference>
<dbReference type="GeneID" id="106177815"/>
<evidence type="ECO:0000313" key="3">
    <source>
        <dbReference type="RefSeq" id="XP_013416166.1"/>
    </source>
</evidence>
<keyword evidence="2" id="KW-1185">Reference proteome</keyword>
<sequence length="516" mass="57682">MSDGTTDISVTENEVVYIHFAINGVTHCYFVGMVACAFANAAGIYDAIMTALNATELRLEDIKRRIIGFAGDGASVNTGQISGVIALFRRNISPEIIMVQCMSHRIELSFKDVLSNTPLYKKVYTLMDELYKMYHKSAKQTRGLRASFEALKMWAMPTRVGGTGWLGHTMTALNVIWKGYKAFALHLNEVVSIPSGTSAVQPKAKHLIKLLRSKDVMLFAHFLTDLVAVLVRLSMALQKRQTCIYEVRQELETTTLNIINLHTSPGLNMRRLQAALAVGDKYQGEQLHGQSATYEAQKRKVLDNLVSSLDKQFADIDKGLLSCTSIANLQSWPPTFEDAPDFGNDMLAQVVDHFNNHLQQSVDLAVMDAEWTSLKHDLYEKDLGMERGFSQLKIIRTQLRNKLRASTLTALLTIQLHSAEIAEYDPTPAIHCWNTQKRRRPLFLRSVSRGHCRRPAADEMRYLKAEAEADAAAPDVQKPEDPNLDSDYDSHSESDFSDLGSAHNVSDADSEESVLE</sequence>
<evidence type="ECO:0000256" key="1">
    <source>
        <dbReference type="SAM" id="MobiDB-lite"/>
    </source>
</evidence>
<dbReference type="STRING" id="7574.A0A1S3K1L9"/>
<dbReference type="InParanoid" id="A0A1S3K1L9"/>
<dbReference type="PANTHER" id="PTHR46880">
    <property type="entry name" value="RAS-ASSOCIATING DOMAIN-CONTAINING PROTEIN"/>
    <property type="match status" value="1"/>
</dbReference>
<evidence type="ECO:0000313" key="2">
    <source>
        <dbReference type="Proteomes" id="UP000085678"/>
    </source>
</evidence>
<dbReference type="OrthoDB" id="10051404at2759"/>